<organism evidence="1 2">
    <name type="scientific">Amycolatopsis rubida</name>
    <dbReference type="NCBI Taxonomy" id="112413"/>
    <lineage>
        <taxon>Bacteria</taxon>
        <taxon>Bacillati</taxon>
        <taxon>Actinomycetota</taxon>
        <taxon>Actinomycetes</taxon>
        <taxon>Pseudonocardiales</taxon>
        <taxon>Pseudonocardiaceae</taxon>
        <taxon>Amycolatopsis</taxon>
    </lineage>
</organism>
<dbReference type="STRING" id="112413.SAMN05421854_102667"/>
<accession>A0A1I5IT57</accession>
<evidence type="ECO:0000313" key="1">
    <source>
        <dbReference type="EMBL" id="SFO63599.1"/>
    </source>
</evidence>
<evidence type="ECO:0000313" key="2">
    <source>
        <dbReference type="Proteomes" id="UP000199137"/>
    </source>
</evidence>
<dbReference type="EMBL" id="FOWC01000002">
    <property type="protein sequence ID" value="SFO63599.1"/>
    <property type="molecule type" value="Genomic_DNA"/>
</dbReference>
<dbReference type="Pfam" id="PF06224">
    <property type="entry name" value="AlkZ-like"/>
    <property type="match status" value="1"/>
</dbReference>
<proteinExistence type="predicted"/>
<dbReference type="GO" id="GO:0003677">
    <property type="term" value="F:DNA binding"/>
    <property type="evidence" value="ECO:0007669"/>
    <property type="project" value="UniProtKB-KW"/>
</dbReference>
<dbReference type="InterPro" id="IPR009351">
    <property type="entry name" value="AlkZ-like"/>
</dbReference>
<dbReference type="PANTHER" id="PTHR38479">
    <property type="entry name" value="LMO0824 PROTEIN"/>
    <property type="match status" value="1"/>
</dbReference>
<sequence>MIETMRKVTDAERRDRIGLRHALATAASGVEAAVRAVTCLHATEASSVYLSAYARSRASRESISDALFGRRTVVRQLAMRRTVFAFPVDLLAAARGSASARVAKQMTARLAKDAELAGIDDGPGWVADRCAEALRAIREEPGTTAQLRARIPELNTRIAAEGRPAVLAPVGSRVLSVLASGGSVVRGDNAGRWQASRPVWTAVEQWLGEDPGVLDEREGYRELVRRWLWSFGPGTEDDLVWWLGATKTAVRRALADLSATPALLEDDTPAWLHPDDAEEVRLDRDWAALLPTLDPTTMGWRRRGFYLGDHGPYLFDGAGNAGPTAWWNGRIVGTWTQQPDGTVEVVPIEPLSLAAAAALEAEAAKLTAWFDGETIATGYVPPIVRGRVSRGSADAASGR</sequence>
<gene>
    <name evidence="1" type="ORF">SAMN05421854_102667</name>
</gene>
<keyword evidence="1" id="KW-0238">DNA-binding</keyword>
<dbReference type="AlphaFoldDB" id="A0A1I5IT57"/>
<protein>
    <submittedName>
        <fullName evidence="1">Winged helix DNA-binding domain-containing protein</fullName>
    </submittedName>
</protein>
<dbReference type="Proteomes" id="UP000199137">
    <property type="component" value="Unassembled WGS sequence"/>
</dbReference>
<name>A0A1I5IT57_9PSEU</name>
<dbReference type="PANTHER" id="PTHR38479:SF2">
    <property type="entry name" value="WINGED HELIX DNA-BINDING DOMAIN-CONTAINING PROTEIN"/>
    <property type="match status" value="1"/>
</dbReference>
<reference evidence="1 2" key="1">
    <citation type="submission" date="2016-10" db="EMBL/GenBank/DDBJ databases">
        <authorList>
            <person name="de Groot N.N."/>
        </authorList>
    </citation>
    <scope>NUCLEOTIDE SEQUENCE [LARGE SCALE GENOMIC DNA]</scope>
    <source>
        <strain evidence="1 2">DSM 44637</strain>
    </source>
</reference>